<reference evidence="2 3" key="1">
    <citation type="journal article" date="2021" name="BMC Genomics">
        <title>Datura genome reveals duplications of psychoactive alkaloid biosynthetic genes and high mutation rate following tissue culture.</title>
        <authorList>
            <person name="Rajewski A."/>
            <person name="Carter-House D."/>
            <person name="Stajich J."/>
            <person name="Litt A."/>
        </authorList>
    </citation>
    <scope>NUCLEOTIDE SEQUENCE [LARGE SCALE GENOMIC DNA]</scope>
    <source>
        <strain evidence="2">AR-01</strain>
    </source>
</reference>
<evidence type="ECO:0000256" key="1">
    <source>
        <dbReference type="SAM" id="MobiDB-lite"/>
    </source>
</evidence>
<comment type="caution">
    <text evidence="2">The sequence shown here is derived from an EMBL/GenBank/DDBJ whole genome shotgun (WGS) entry which is preliminary data.</text>
</comment>
<feature type="region of interest" description="Disordered" evidence="1">
    <location>
        <begin position="1"/>
        <end position="60"/>
    </location>
</feature>
<dbReference type="EMBL" id="JACEIK010002708">
    <property type="protein sequence ID" value="MCD9638489.1"/>
    <property type="molecule type" value="Genomic_DNA"/>
</dbReference>
<name>A0ABS8UV74_DATST</name>
<evidence type="ECO:0000313" key="3">
    <source>
        <dbReference type="Proteomes" id="UP000823775"/>
    </source>
</evidence>
<organism evidence="2 3">
    <name type="scientific">Datura stramonium</name>
    <name type="common">Jimsonweed</name>
    <name type="synonym">Common thornapple</name>
    <dbReference type="NCBI Taxonomy" id="4076"/>
    <lineage>
        <taxon>Eukaryota</taxon>
        <taxon>Viridiplantae</taxon>
        <taxon>Streptophyta</taxon>
        <taxon>Embryophyta</taxon>
        <taxon>Tracheophyta</taxon>
        <taxon>Spermatophyta</taxon>
        <taxon>Magnoliopsida</taxon>
        <taxon>eudicotyledons</taxon>
        <taxon>Gunneridae</taxon>
        <taxon>Pentapetalae</taxon>
        <taxon>asterids</taxon>
        <taxon>lamiids</taxon>
        <taxon>Solanales</taxon>
        <taxon>Solanaceae</taxon>
        <taxon>Solanoideae</taxon>
        <taxon>Datureae</taxon>
        <taxon>Datura</taxon>
    </lineage>
</organism>
<sequence>MDPNEEENIPDLAEAEERRDAPSNARIKGCNAPPGQRNETADTPLNPHMEAPDAGSSRHEMHTVEEATVKYFYVTLLCAGNKSQVYNGSVETRKRDKNYVGQNPHRAMQRVGQAPLGVVRRDLSYA</sequence>
<gene>
    <name evidence="2" type="ORF">HAX54_022489</name>
</gene>
<protein>
    <submittedName>
        <fullName evidence="2">Uncharacterized protein</fullName>
    </submittedName>
</protein>
<dbReference type="Proteomes" id="UP000823775">
    <property type="component" value="Unassembled WGS sequence"/>
</dbReference>
<proteinExistence type="predicted"/>
<evidence type="ECO:0000313" key="2">
    <source>
        <dbReference type="EMBL" id="MCD9638489.1"/>
    </source>
</evidence>
<keyword evidence="3" id="KW-1185">Reference proteome</keyword>
<feature type="non-terminal residue" evidence="2">
    <location>
        <position position="126"/>
    </location>
</feature>
<accession>A0ABS8UV74</accession>